<feature type="transmembrane region" description="Helical" evidence="5">
    <location>
        <begin position="531"/>
        <end position="559"/>
    </location>
</feature>
<dbReference type="PANTHER" id="PTHR43496">
    <property type="entry name" value="PROTEIN LPLB"/>
    <property type="match status" value="1"/>
</dbReference>
<feature type="transmembrane region" description="Helical" evidence="5">
    <location>
        <begin position="28"/>
        <end position="49"/>
    </location>
</feature>
<proteinExistence type="predicted"/>
<dbReference type="EMBL" id="UOEM01000092">
    <property type="protein sequence ID" value="VAW16013.1"/>
    <property type="molecule type" value="Genomic_DNA"/>
</dbReference>
<evidence type="ECO:0000256" key="1">
    <source>
        <dbReference type="ARBA" id="ARBA00004141"/>
    </source>
</evidence>
<dbReference type="PROSITE" id="PS50928">
    <property type="entry name" value="ABC_TM1"/>
    <property type="match status" value="2"/>
</dbReference>
<dbReference type="SUPFAM" id="SSF161098">
    <property type="entry name" value="MetI-like"/>
    <property type="match status" value="2"/>
</dbReference>
<feature type="transmembrane region" description="Helical" evidence="5">
    <location>
        <begin position="306"/>
        <end position="330"/>
    </location>
</feature>
<keyword evidence="4 5" id="KW-0472">Membrane</keyword>
<feature type="transmembrane region" description="Helical" evidence="5">
    <location>
        <begin position="255"/>
        <end position="275"/>
    </location>
</feature>
<organism evidence="7">
    <name type="scientific">hydrothermal vent metagenome</name>
    <dbReference type="NCBI Taxonomy" id="652676"/>
    <lineage>
        <taxon>unclassified sequences</taxon>
        <taxon>metagenomes</taxon>
        <taxon>ecological metagenomes</taxon>
    </lineage>
</organism>
<feature type="transmembrane region" description="Helical" evidence="5">
    <location>
        <begin position="159"/>
        <end position="181"/>
    </location>
</feature>
<dbReference type="Gene3D" id="1.10.3720.10">
    <property type="entry name" value="MetI-like"/>
    <property type="match status" value="2"/>
</dbReference>
<evidence type="ECO:0000259" key="6">
    <source>
        <dbReference type="PROSITE" id="PS50928"/>
    </source>
</evidence>
<sequence length="569" mass="62383">MSEASIQTTADVPLIKPKIGRDDWIMRGWMLVLATFLVFSILLPLYVMLSKSLENKAGDFIGLANFQEYFSTPSLFLSAFNSLYISIFSSILVMGVAFVYAYALTRTCMPFKWFFKLVAAIPLLTPSLLSGISLVYWFGRQGVANDLLMGESIYGPIGIIIGSSYWVFPHALMIVVTALSVTDARLYEAAIALRTSKVKTFFTVTIPGCKYGLISAGFVTFTLIFTDFGVPKVIGGNFNMLATDIYKQVIGQQNFQMGAVVSVVLLVPALIAFAVDRKVQKKQVALLSARAVPYEPTPSKGRDMAMLAFCSLIAFGILAMIGMAQFAALIKFWPYNLELTLSNYNFDLANGGGWESYFNSIRMALYTAAIGTVIIFFGAYLVEKGRGFQFGRSAIHAVAMLPLAVPGMVLGLAYIFFFNNPANPFNFVYATMAILVIVTVTHFYTVGHLTAMTALKQMDPEFESVSASLKAPFQRTFLKVTVPVCLPAILDISVYLFLNAMTTVSAVVFLYSSDTTLASVAVLNMDDQGELAFAAAMAMMIAYTCGGARILHMLVAKVLTVKTQAWRKR</sequence>
<accession>A0A3B0TIL9</accession>
<dbReference type="AlphaFoldDB" id="A0A3B0TIL9"/>
<feature type="transmembrane region" description="Helical" evidence="5">
    <location>
        <begin position="83"/>
        <end position="105"/>
    </location>
</feature>
<evidence type="ECO:0000256" key="2">
    <source>
        <dbReference type="ARBA" id="ARBA00022692"/>
    </source>
</evidence>
<evidence type="ECO:0000256" key="5">
    <source>
        <dbReference type="SAM" id="Phobius"/>
    </source>
</evidence>
<name>A0A3B0TIL9_9ZZZZ</name>
<dbReference type="PANTHER" id="PTHR43496:SF1">
    <property type="entry name" value="POLYGALACTURONAN_RHAMNOGALACTURONAN TRANSPORT SYSTEM PERMEASE PROTEIN YTEP"/>
    <property type="match status" value="1"/>
</dbReference>
<feature type="transmembrane region" description="Helical" evidence="5">
    <location>
        <begin position="394"/>
        <end position="415"/>
    </location>
</feature>
<feature type="domain" description="ABC transmembrane type-1" evidence="6">
    <location>
        <begin position="357"/>
        <end position="552"/>
    </location>
</feature>
<evidence type="ECO:0000256" key="4">
    <source>
        <dbReference type="ARBA" id="ARBA00023136"/>
    </source>
</evidence>
<dbReference type="NCBIfam" id="TIGR03262">
    <property type="entry name" value="PhnU2"/>
    <property type="match status" value="1"/>
</dbReference>
<feature type="transmembrane region" description="Helical" evidence="5">
    <location>
        <begin position="427"/>
        <end position="446"/>
    </location>
</feature>
<comment type="subcellular location">
    <subcellularLocation>
        <location evidence="1">Membrane</location>
        <topology evidence="1">Multi-pass membrane protein</topology>
    </subcellularLocation>
</comment>
<dbReference type="GO" id="GO:0016020">
    <property type="term" value="C:membrane"/>
    <property type="evidence" value="ECO:0007669"/>
    <property type="project" value="UniProtKB-SubCell"/>
</dbReference>
<evidence type="ECO:0000313" key="7">
    <source>
        <dbReference type="EMBL" id="VAW16013.1"/>
    </source>
</evidence>
<dbReference type="InterPro" id="IPR035906">
    <property type="entry name" value="MetI-like_sf"/>
</dbReference>
<dbReference type="Pfam" id="PF00528">
    <property type="entry name" value="BPD_transp_1"/>
    <property type="match status" value="2"/>
</dbReference>
<gene>
    <name evidence="7" type="ORF">MNBD_ALPHA09-1999</name>
</gene>
<feature type="transmembrane region" description="Helical" evidence="5">
    <location>
        <begin position="363"/>
        <end position="382"/>
    </location>
</feature>
<feature type="transmembrane region" description="Helical" evidence="5">
    <location>
        <begin position="117"/>
        <end position="139"/>
    </location>
</feature>
<feature type="transmembrane region" description="Helical" evidence="5">
    <location>
        <begin position="201"/>
        <end position="225"/>
    </location>
</feature>
<dbReference type="GO" id="GO:0055085">
    <property type="term" value="P:transmembrane transport"/>
    <property type="evidence" value="ECO:0007669"/>
    <property type="project" value="InterPro"/>
</dbReference>
<dbReference type="InterPro" id="IPR000515">
    <property type="entry name" value="MetI-like"/>
</dbReference>
<evidence type="ECO:0000256" key="3">
    <source>
        <dbReference type="ARBA" id="ARBA00022989"/>
    </source>
</evidence>
<dbReference type="CDD" id="cd06261">
    <property type="entry name" value="TM_PBP2"/>
    <property type="match status" value="2"/>
</dbReference>
<keyword evidence="3 5" id="KW-1133">Transmembrane helix</keyword>
<reference evidence="7" key="1">
    <citation type="submission" date="2018-06" db="EMBL/GenBank/DDBJ databases">
        <authorList>
            <person name="Zhirakovskaya E."/>
        </authorList>
    </citation>
    <scope>NUCLEOTIDE SEQUENCE</scope>
</reference>
<protein>
    <submittedName>
        <fullName evidence="7">2-aminoethylphosphonate ABC transporter permease protein</fullName>
    </submittedName>
</protein>
<feature type="transmembrane region" description="Helical" evidence="5">
    <location>
        <begin position="484"/>
        <end position="511"/>
    </location>
</feature>
<keyword evidence="2 5" id="KW-0812">Transmembrane</keyword>
<feature type="domain" description="ABC transmembrane type-1" evidence="6">
    <location>
        <begin position="79"/>
        <end position="276"/>
    </location>
</feature>
<dbReference type="InterPro" id="IPR017664">
    <property type="entry name" value="AminoethylPonate_ABC_perm-1"/>
</dbReference>